<proteinExistence type="predicted"/>
<dbReference type="RefSeq" id="WP_242632153.1">
    <property type="nucleotide sequence ID" value="NZ_SJPI01000002.1"/>
</dbReference>
<name>A0A5C5WMX4_9BACT</name>
<evidence type="ECO:0000256" key="2">
    <source>
        <dbReference type="SAM" id="Phobius"/>
    </source>
</evidence>
<reference evidence="4 5" key="1">
    <citation type="submission" date="2019-02" db="EMBL/GenBank/DDBJ databases">
        <title>Deep-cultivation of Planctomycetes and their phenomic and genomic characterization uncovers novel biology.</title>
        <authorList>
            <person name="Wiegand S."/>
            <person name="Jogler M."/>
            <person name="Boedeker C."/>
            <person name="Pinto D."/>
            <person name="Vollmers J."/>
            <person name="Rivas-Marin E."/>
            <person name="Kohn T."/>
            <person name="Peeters S.H."/>
            <person name="Heuer A."/>
            <person name="Rast P."/>
            <person name="Oberbeckmann S."/>
            <person name="Bunk B."/>
            <person name="Jeske O."/>
            <person name="Meyerdierks A."/>
            <person name="Storesund J.E."/>
            <person name="Kallscheuer N."/>
            <person name="Luecker S."/>
            <person name="Lage O.M."/>
            <person name="Pohl T."/>
            <person name="Merkel B.J."/>
            <person name="Hornburger P."/>
            <person name="Mueller R.-W."/>
            <person name="Bruemmer F."/>
            <person name="Labrenz M."/>
            <person name="Spormann A.M."/>
            <person name="Op Den Camp H."/>
            <person name="Overmann J."/>
            <person name="Amann R."/>
            <person name="Jetten M.S.M."/>
            <person name="Mascher T."/>
            <person name="Medema M.H."/>
            <person name="Devos D.P."/>
            <person name="Kaster A.-K."/>
            <person name="Ovreas L."/>
            <person name="Rohde M."/>
            <person name="Galperin M.Y."/>
            <person name="Jogler C."/>
        </authorList>
    </citation>
    <scope>NUCLEOTIDE SEQUENCE [LARGE SCALE GENOMIC DNA]</scope>
    <source>
        <strain evidence="4 5">Pla22</strain>
    </source>
</reference>
<dbReference type="EC" id="1.8.1.2" evidence="4"/>
<keyword evidence="5" id="KW-1185">Reference proteome</keyword>
<dbReference type="Pfam" id="PF00258">
    <property type="entry name" value="Flavodoxin_1"/>
    <property type="match status" value="1"/>
</dbReference>
<accession>A0A5C5WMX4</accession>
<dbReference type="AlphaFoldDB" id="A0A5C5WMX4"/>
<dbReference type="InterPro" id="IPR001094">
    <property type="entry name" value="Flavdoxin-like"/>
</dbReference>
<gene>
    <name evidence="4" type="primary">cysJ_2</name>
    <name evidence="4" type="ORF">Pla22_39190</name>
</gene>
<dbReference type="GO" id="GO:0010181">
    <property type="term" value="F:FMN binding"/>
    <property type="evidence" value="ECO:0007669"/>
    <property type="project" value="InterPro"/>
</dbReference>
<dbReference type="PANTHER" id="PTHR19384">
    <property type="entry name" value="NITRIC OXIDE SYNTHASE-RELATED"/>
    <property type="match status" value="1"/>
</dbReference>
<keyword evidence="4" id="KW-0560">Oxidoreductase</keyword>
<dbReference type="Proteomes" id="UP000316598">
    <property type="component" value="Unassembled WGS sequence"/>
</dbReference>
<evidence type="ECO:0000313" key="4">
    <source>
        <dbReference type="EMBL" id="TWT51142.1"/>
    </source>
</evidence>
<keyword evidence="2" id="KW-0812">Transmembrane</keyword>
<dbReference type="InterPro" id="IPR029039">
    <property type="entry name" value="Flavoprotein-like_sf"/>
</dbReference>
<keyword evidence="2" id="KW-0472">Membrane</keyword>
<dbReference type="SUPFAM" id="SSF52218">
    <property type="entry name" value="Flavoproteins"/>
    <property type="match status" value="1"/>
</dbReference>
<keyword evidence="2" id="KW-1133">Transmembrane helix</keyword>
<dbReference type="Gene3D" id="3.40.50.360">
    <property type="match status" value="1"/>
</dbReference>
<evidence type="ECO:0000313" key="5">
    <source>
        <dbReference type="Proteomes" id="UP000316598"/>
    </source>
</evidence>
<sequence>MQVQSVIRLVNVIALTSLAVVAMSFAWWTNGTWWTSLPSEDRLWVAVCISMAYLGLLWSCLHSTRVTSQRNRTARAIGSVADTKQSEAVVQGSQNRELPVLVIYATETGFAETLAKQTASRLDDLGQVVNLLPIDALDVTLLKQCSRALFIASTAGQGDPPEQAIEFAETVMTERADLLNLNYAVLALGDSSYDDYCAFGRQLDQWLGWSGGNQLFESIEVDDADDDAVARWFACVGKACGLPEAVPAHSS</sequence>
<dbReference type="PROSITE" id="PS50902">
    <property type="entry name" value="FLAVODOXIN_LIKE"/>
    <property type="match status" value="1"/>
</dbReference>
<dbReference type="GO" id="GO:0005829">
    <property type="term" value="C:cytosol"/>
    <property type="evidence" value="ECO:0007669"/>
    <property type="project" value="TreeGrafter"/>
</dbReference>
<comment type="caution">
    <text evidence="4">The sequence shown here is derived from an EMBL/GenBank/DDBJ whole genome shotgun (WGS) entry which is preliminary data.</text>
</comment>
<evidence type="ECO:0000256" key="1">
    <source>
        <dbReference type="ARBA" id="ARBA00022630"/>
    </source>
</evidence>
<dbReference type="InterPro" id="IPR008254">
    <property type="entry name" value="Flavodoxin/NO_synth"/>
</dbReference>
<feature type="domain" description="Flavodoxin-like" evidence="3">
    <location>
        <begin position="100"/>
        <end position="237"/>
    </location>
</feature>
<dbReference type="PRINTS" id="PR00369">
    <property type="entry name" value="FLAVODOXIN"/>
</dbReference>
<feature type="transmembrane region" description="Helical" evidence="2">
    <location>
        <begin position="43"/>
        <end position="61"/>
    </location>
</feature>
<dbReference type="GO" id="GO:0004783">
    <property type="term" value="F:sulfite reductase (NADPH) activity"/>
    <property type="evidence" value="ECO:0007669"/>
    <property type="project" value="UniProtKB-EC"/>
</dbReference>
<protein>
    <submittedName>
        <fullName evidence="4">Sulfite reductase [NADPH] flavoprotein alpha-component</fullName>
        <ecNumber evidence="4">1.8.1.2</ecNumber>
    </submittedName>
</protein>
<dbReference type="PANTHER" id="PTHR19384:SF17">
    <property type="entry name" value="NADPH--CYTOCHROME P450 REDUCTASE"/>
    <property type="match status" value="1"/>
</dbReference>
<keyword evidence="1" id="KW-0285">Flavoprotein</keyword>
<dbReference type="GO" id="GO:0050660">
    <property type="term" value="F:flavin adenine dinucleotide binding"/>
    <property type="evidence" value="ECO:0007669"/>
    <property type="project" value="TreeGrafter"/>
</dbReference>
<dbReference type="EMBL" id="SJPI01000002">
    <property type="protein sequence ID" value="TWT51142.1"/>
    <property type="molecule type" value="Genomic_DNA"/>
</dbReference>
<feature type="transmembrane region" description="Helical" evidence="2">
    <location>
        <begin position="7"/>
        <end position="28"/>
    </location>
</feature>
<evidence type="ECO:0000259" key="3">
    <source>
        <dbReference type="PROSITE" id="PS50902"/>
    </source>
</evidence>
<organism evidence="4 5">
    <name type="scientific">Rubripirellula amarantea</name>
    <dbReference type="NCBI Taxonomy" id="2527999"/>
    <lineage>
        <taxon>Bacteria</taxon>
        <taxon>Pseudomonadati</taxon>
        <taxon>Planctomycetota</taxon>
        <taxon>Planctomycetia</taxon>
        <taxon>Pirellulales</taxon>
        <taxon>Pirellulaceae</taxon>
        <taxon>Rubripirellula</taxon>
    </lineage>
</organism>